<protein>
    <submittedName>
        <fullName evidence="3">Endonuclease</fullName>
    </submittedName>
</protein>
<feature type="domain" description="Putative endonuclease Z1" evidence="2">
    <location>
        <begin position="429"/>
        <end position="662"/>
    </location>
</feature>
<keyword evidence="3" id="KW-0378">Hydrolase</keyword>
<dbReference type="EMBL" id="QOKZ01000002">
    <property type="protein sequence ID" value="RMC36594.1"/>
    <property type="molecule type" value="Genomic_DNA"/>
</dbReference>
<gene>
    <name evidence="3" type="ORF">C9E81_08090</name>
</gene>
<name>A0A3M0MK05_9RHOB</name>
<comment type="caution">
    <text evidence="3">The sequence shown here is derived from an EMBL/GenBank/DDBJ whole genome shotgun (WGS) entry which is preliminary data.</text>
</comment>
<proteinExistence type="predicted"/>
<dbReference type="Pfam" id="PF10593">
    <property type="entry name" value="Z1"/>
    <property type="match status" value="1"/>
</dbReference>
<dbReference type="OrthoDB" id="436461at2"/>
<keyword evidence="3" id="KW-0540">Nuclease</keyword>
<evidence type="ECO:0000256" key="1">
    <source>
        <dbReference type="SAM" id="MobiDB-lite"/>
    </source>
</evidence>
<keyword evidence="3" id="KW-0255">Endonuclease</keyword>
<dbReference type="RefSeq" id="WP_122111763.1">
    <property type="nucleotide sequence ID" value="NZ_QOKZ01000002.1"/>
</dbReference>
<organism evidence="3 4">
    <name type="scientific">Paracoccus alkanivorans</name>
    <dbReference type="NCBI Taxonomy" id="2116655"/>
    <lineage>
        <taxon>Bacteria</taxon>
        <taxon>Pseudomonadati</taxon>
        <taxon>Pseudomonadota</taxon>
        <taxon>Alphaproteobacteria</taxon>
        <taxon>Rhodobacterales</taxon>
        <taxon>Paracoccaceae</taxon>
        <taxon>Paracoccus</taxon>
    </lineage>
</organism>
<evidence type="ECO:0000313" key="4">
    <source>
        <dbReference type="Proteomes" id="UP000273516"/>
    </source>
</evidence>
<dbReference type="InterPro" id="IPR018310">
    <property type="entry name" value="Put_endonuclease_Z1-dom"/>
</dbReference>
<accession>A0A3M0MK05</accession>
<dbReference type="GO" id="GO:0004519">
    <property type="term" value="F:endonuclease activity"/>
    <property type="evidence" value="ECO:0007669"/>
    <property type="project" value="UniProtKB-KW"/>
</dbReference>
<feature type="region of interest" description="Disordered" evidence="1">
    <location>
        <begin position="835"/>
        <end position="856"/>
    </location>
</feature>
<dbReference type="AlphaFoldDB" id="A0A3M0MK05"/>
<keyword evidence="4" id="KW-1185">Reference proteome</keyword>
<reference evidence="3 4" key="1">
    <citation type="submission" date="2018-07" db="EMBL/GenBank/DDBJ databases">
        <authorList>
            <person name="Zhang Y."/>
            <person name="Wang L."/>
            <person name="Ma S."/>
        </authorList>
    </citation>
    <scope>NUCLEOTIDE SEQUENCE [LARGE SCALE GENOMIC DNA]</scope>
    <source>
        <strain evidence="3 4">4-2</strain>
    </source>
</reference>
<evidence type="ECO:0000259" key="2">
    <source>
        <dbReference type="Pfam" id="PF10593"/>
    </source>
</evidence>
<evidence type="ECO:0000313" key="3">
    <source>
        <dbReference type="EMBL" id="RMC36594.1"/>
    </source>
</evidence>
<dbReference type="Proteomes" id="UP000273516">
    <property type="component" value="Unassembled WGS sequence"/>
</dbReference>
<sequence>MTAGSNESLFSSAYGVADSLLLMEPRITQDALERTVTAVLSMPQFGSIDGNRLLKELEAKNNTHVSGYSVIDDNDFSAWIAASQETRPFEFWKRYRHYLDKKKRLPREVLDQLDRLTDDILDRLRNPETAGEWDRRGLVVGDVQSGKTSNYTGLICKAVDAGFPLVIVLAGIHNSLRSQTQLRLDEGFLGFDTRLNLLAEQENQRIGAGKMPSAPFLVAHSLTSSTDGGDFKQATAQGTRIIPGGRDPVILVVKKRVSILKNLLAWVLSVRGVDDPDVPGGKTIRDVPLLVIDDEADNASANTNEYRDDDGNIDEDADPTKTNGFIRSLLTAFEKSAYVGYTATPFANVFMHHQAYSNAHGQDLFPRSFIINIPAPSNYIGPEKVFGLNRPGTEGETPGLPIIRRVRDASPCFPPKHKKELSVSALPASLKEAILAYILACSARRARGEVDADNSMLVHVTRFTLVQDQVARLIEEELADIRRQLEFPGTGGDAEERLRQLWDSDFDANAPKIRGLLPDHDLPELIWDQVQQQLFDATKRLTVRRINGSAKDALDYTDHPLGLSVIAVGGDKLSRGLTLEGLSVSYFVRTSRMYDTLMQMGRWFGYRPRYADLCRLYTSPDLVDWYRHIATATAELREEFDLMFANGENPLQFGNRVRTHPDGMLITAANKMRSGASVRAGFSGTISETVSFDISSAEHNLNVFSEFLEGLPRITGNGRFVWTDVDGGRVAELMGSLETSRDSWKANSRAISDYVTNRVGAGRLKNWTIALIANGRSKVPARIGPYEVILTERENHMPGDREKVTIGRLVSPRDETIDFSQDQIDKAMTETIAAWQRKSPPKRDQPKSASGPFIRRQRSPDRGLLLIYPIDAGLDGNIPIMGFAVSFPFDADAPLIDYAENSVKQLEELFA</sequence>